<dbReference type="SUPFAM" id="SSF55681">
    <property type="entry name" value="Class II aaRS and biotin synthetases"/>
    <property type="match status" value="1"/>
</dbReference>
<dbReference type="Pfam" id="PF00152">
    <property type="entry name" value="tRNA-synt_2"/>
    <property type="match status" value="1"/>
</dbReference>
<feature type="transmembrane region" description="Helical" evidence="8">
    <location>
        <begin position="30"/>
        <end position="53"/>
    </location>
</feature>
<feature type="transmembrane region" description="Helical" evidence="8">
    <location>
        <begin position="99"/>
        <end position="118"/>
    </location>
</feature>
<dbReference type="Gene3D" id="2.40.50.140">
    <property type="entry name" value="Nucleic acid-binding proteins"/>
    <property type="match status" value="1"/>
</dbReference>
<dbReference type="GO" id="GO:0005829">
    <property type="term" value="C:cytosol"/>
    <property type="evidence" value="ECO:0007669"/>
    <property type="project" value="TreeGrafter"/>
</dbReference>
<feature type="transmembrane region" description="Helical" evidence="8">
    <location>
        <begin position="130"/>
        <end position="151"/>
    </location>
</feature>
<gene>
    <name evidence="10" type="ORF">BK816_05835</name>
</gene>
<dbReference type="InterPro" id="IPR016181">
    <property type="entry name" value="Acyl_CoA_acyltransferase"/>
</dbReference>
<dbReference type="Pfam" id="PF09924">
    <property type="entry name" value="LPG_synthase_C"/>
    <property type="match status" value="1"/>
</dbReference>
<keyword evidence="6 8" id="KW-1133">Transmembrane helix</keyword>
<dbReference type="PANTHER" id="PTHR42918:SF15">
    <property type="entry name" value="LYSINE--TRNA LIGASE, CHLOROPLASTIC_MITOCHONDRIAL"/>
    <property type="match status" value="1"/>
</dbReference>
<evidence type="ECO:0000256" key="2">
    <source>
        <dbReference type="ARBA" id="ARBA00022598"/>
    </source>
</evidence>
<dbReference type="Gene3D" id="3.30.930.10">
    <property type="entry name" value="Bira Bifunctional Protein, Domain 2"/>
    <property type="match status" value="1"/>
</dbReference>
<dbReference type="SUPFAM" id="SSF50249">
    <property type="entry name" value="Nucleic acid-binding proteins"/>
    <property type="match status" value="1"/>
</dbReference>
<organism evidence="10 11">
    <name type="scientific">Boudabousia tangfeifanii</name>
    <dbReference type="NCBI Taxonomy" id="1912795"/>
    <lineage>
        <taxon>Bacteria</taxon>
        <taxon>Bacillati</taxon>
        <taxon>Actinomycetota</taxon>
        <taxon>Actinomycetes</taxon>
        <taxon>Actinomycetales</taxon>
        <taxon>Actinomycetaceae</taxon>
        <taxon>Boudabousia</taxon>
    </lineage>
</organism>
<keyword evidence="7" id="KW-0030">Aminoacyl-tRNA synthetase</keyword>
<evidence type="ECO:0000256" key="7">
    <source>
        <dbReference type="ARBA" id="ARBA00023146"/>
    </source>
</evidence>
<keyword evidence="8" id="KW-0472">Membrane</keyword>
<dbReference type="Proteomes" id="UP000176288">
    <property type="component" value="Chromosome"/>
</dbReference>
<dbReference type="InterPro" id="IPR045864">
    <property type="entry name" value="aa-tRNA-synth_II/BPL/LPL"/>
</dbReference>
<evidence type="ECO:0000256" key="6">
    <source>
        <dbReference type="ARBA" id="ARBA00022989"/>
    </source>
</evidence>
<keyword evidence="11" id="KW-1185">Reference proteome</keyword>
<dbReference type="GO" id="GO:0016020">
    <property type="term" value="C:membrane"/>
    <property type="evidence" value="ECO:0007669"/>
    <property type="project" value="UniProtKB-SubCell"/>
</dbReference>
<proteinExistence type="predicted"/>
<dbReference type="GO" id="GO:0000049">
    <property type="term" value="F:tRNA binding"/>
    <property type="evidence" value="ECO:0007669"/>
    <property type="project" value="TreeGrafter"/>
</dbReference>
<feature type="transmembrane region" description="Helical" evidence="8">
    <location>
        <begin position="60"/>
        <end position="79"/>
    </location>
</feature>
<sequence length="1095" mass="121154">MLYFGAALSLLLFLTPLSELDWVQLVASYANGLGIPITSSLFSAAMIALAASITIRRKAIIWWGLIVYFVLLFVTNISTLWLNPATLTTTEAPATTVEVVLNLVVAFANLVALWLLFWGRSSFTARLVRGAWRGALLTLVGGLAVVSSFGFMGARLFRGGLASADQAARWVVLRLLGNSWSPFPKETLPAGPLLWGETISIAAMLVLIATIVIFLRGSGEPGSTREEDLAVRRFLAEYPEDSLGYYATRTERAIVFAPSGKAAISYAVSGGAAVAASDPLGDPNYWNEAIEAWLDVCFENGWAPGALSVSTKGAQAYRQAGFNVHMMGDEAIIHTDTFDATSSQMRALMQSVRRAHRHGVEIEVRRLDQIPIEEVAQLRQAAAAFRQGEERGFTMSLDRILEAEDARQVVVTARKDDELHCLLTFVPWGRNGLSLNLMRRNRESVNGIVEACVVALIEHGRDTGISRISLNFAMFRQLFVLGEAVNASWWRRLVLAFMRFGSRFWQLESLYESNARYQPEWFPRYLAFRHSSQGASVLLASARLEGFLPSLGLRIPSGRLWEIDDAYLQDLQEIEETSLEEAMARFTLSEQEQGRRTKAELLASRGRDPYPAAQEEMNNGSGLELQTIELLAQTLQPGEVAKQPVLSSGRIRSCRRHGGVVFCDLYHRSEKLQIIFSRDRLSEADWDDLKLLDLGDLVTVAGEPARSRTGQISLAASKWKLNAKCLRPLPAVGTRLEAQTSARFRTLQLLQTPDALDNFYRRCQVLASIRRTLSEAAFTEVETPMLHAVKGGANARPFITRMNAYSTDVYLRIAPELYLKRLLVAGMQAIFEMGRSFRNEGADATHNPEFTSLEAYRVGADYHDMRMLTETLIKRAAVDLYGREICLRPVTDLPAAEVIAQIDGVDLAEFDLSGPWPVIPVLTAISQAVGQEITTETSAEELLRICTAHDLPVPPLPQWGELIGVLYDELVEANTIAPTFYIDFPVSTSPLTRRSRSNPDLAERWDLVAFGMELGTAYTELTDPRDQRLRFTAQSLAAAAGDAEAMSIDEDFLRSLDLGMPPTGGLGLGVDRLVMLLTGTNIRQTLAFPFVRNAN</sequence>
<dbReference type="GO" id="GO:0006430">
    <property type="term" value="P:lysyl-tRNA aminoacylation"/>
    <property type="evidence" value="ECO:0007669"/>
    <property type="project" value="InterPro"/>
</dbReference>
<evidence type="ECO:0000256" key="4">
    <source>
        <dbReference type="ARBA" id="ARBA00022741"/>
    </source>
</evidence>
<evidence type="ECO:0000256" key="1">
    <source>
        <dbReference type="ARBA" id="ARBA00004141"/>
    </source>
</evidence>
<evidence type="ECO:0000313" key="10">
    <source>
        <dbReference type="EMBL" id="AOZ73493.1"/>
    </source>
</evidence>
<dbReference type="NCBIfam" id="NF002821">
    <property type="entry name" value="PRK02983.1"/>
    <property type="match status" value="1"/>
</dbReference>
<dbReference type="InterPro" id="IPR024320">
    <property type="entry name" value="LPG_synthase_C"/>
</dbReference>
<dbReference type="GO" id="GO:0004824">
    <property type="term" value="F:lysine-tRNA ligase activity"/>
    <property type="evidence" value="ECO:0007669"/>
    <property type="project" value="InterPro"/>
</dbReference>
<name>A0A1D9MMV4_9ACTO</name>
<comment type="subcellular location">
    <subcellularLocation>
        <location evidence="1">Membrane</location>
        <topology evidence="1">Multi-pass membrane protein</topology>
    </subcellularLocation>
</comment>
<keyword evidence="3 8" id="KW-0812">Transmembrane</keyword>
<dbReference type="AlphaFoldDB" id="A0A1D9MMV4"/>
<dbReference type="InterPro" id="IPR004364">
    <property type="entry name" value="Aa-tRNA-synt_II"/>
</dbReference>
<evidence type="ECO:0000256" key="8">
    <source>
        <dbReference type="SAM" id="Phobius"/>
    </source>
</evidence>
<keyword evidence="5" id="KW-0067">ATP-binding</keyword>
<dbReference type="GO" id="GO:0005524">
    <property type="term" value="F:ATP binding"/>
    <property type="evidence" value="ECO:0007669"/>
    <property type="project" value="UniProtKB-KW"/>
</dbReference>
<dbReference type="PRINTS" id="PR00982">
    <property type="entry name" value="TRNASYNTHLYS"/>
</dbReference>
<dbReference type="KEGG" id="avu:BK816_05835"/>
<dbReference type="InterPro" id="IPR012340">
    <property type="entry name" value="NA-bd_OB-fold"/>
</dbReference>
<evidence type="ECO:0000256" key="5">
    <source>
        <dbReference type="ARBA" id="ARBA00022840"/>
    </source>
</evidence>
<evidence type="ECO:0000313" key="11">
    <source>
        <dbReference type="Proteomes" id="UP000176288"/>
    </source>
</evidence>
<feature type="domain" description="Aminoacyl-transfer RNA synthetases class-II family profile" evidence="9">
    <location>
        <begin position="765"/>
        <end position="1089"/>
    </location>
</feature>
<dbReference type="STRING" id="1912795.BK816_05835"/>
<evidence type="ECO:0000259" key="9">
    <source>
        <dbReference type="PROSITE" id="PS50862"/>
    </source>
</evidence>
<dbReference type="EMBL" id="CP017812">
    <property type="protein sequence ID" value="AOZ73493.1"/>
    <property type="molecule type" value="Genomic_DNA"/>
</dbReference>
<feature type="transmembrane region" description="Helical" evidence="8">
    <location>
        <begin position="193"/>
        <end position="215"/>
    </location>
</feature>
<protein>
    <submittedName>
        <fullName evidence="10">Lysine--tRNA ligase</fullName>
    </submittedName>
</protein>
<evidence type="ECO:0000256" key="3">
    <source>
        <dbReference type="ARBA" id="ARBA00022692"/>
    </source>
</evidence>
<dbReference type="Pfam" id="PF16995">
    <property type="entry name" value="tRNA-synt_2_TM"/>
    <property type="match status" value="1"/>
</dbReference>
<accession>A0A1D9MMV4</accession>
<dbReference type="PANTHER" id="PTHR42918">
    <property type="entry name" value="LYSYL-TRNA SYNTHETASE"/>
    <property type="match status" value="1"/>
</dbReference>
<reference evidence="10 11" key="1">
    <citation type="submission" date="2016-10" db="EMBL/GenBank/DDBJ databases">
        <title>Actinomyces aegypiusis sp. nov., isolated from the Aegypius monachus in Qinghai Tibet Plateau China.</title>
        <authorList>
            <person name="Wang Y."/>
        </authorList>
    </citation>
    <scope>NUCLEOTIDE SEQUENCE [LARGE SCALE GENOMIC DNA]</scope>
    <source>
        <strain evidence="10 11">VUL4_3</strain>
    </source>
</reference>
<dbReference type="NCBIfam" id="NF001756">
    <property type="entry name" value="PRK00484.1"/>
    <property type="match status" value="1"/>
</dbReference>
<dbReference type="SUPFAM" id="SSF55729">
    <property type="entry name" value="Acyl-CoA N-acyltransferases (Nat)"/>
    <property type="match status" value="1"/>
</dbReference>
<dbReference type="InterPro" id="IPR018149">
    <property type="entry name" value="Lys-tRNA-synth_II_C"/>
</dbReference>
<keyword evidence="4" id="KW-0547">Nucleotide-binding</keyword>
<dbReference type="InterPro" id="IPR031553">
    <property type="entry name" value="tRNA-synt_2_TM"/>
</dbReference>
<dbReference type="PROSITE" id="PS50862">
    <property type="entry name" value="AA_TRNA_LIGASE_II"/>
    <property type="match status" value="1"/>
</dbReference>
<dbReference type="InterPro" id="IPR006195">
    <property type="entry name" value="aa-tRNA-synth_II"/>
</dbReference>
<keyword evidence="2 10" id="KW-0436">Ligase</keyword>
<dbReference type="Pfam" id="PF01336">
    <property type="entry name" value="tRNA_anti-codon"/>
    <property type="match status" value="1"/>
</dbReference>
<dbReference type="InterPro" id="IPR004365">
    <property type="entry name" value="NA-bd_OB_tRNA"/>
</dbReference>